<accession>A0A916T8P1</accession>
<organism evidence="1 2">
    <name type="scientific">Sphingomonas metalli</name>
    <dbReference type="NCBI Taxonomy" id="1779358"/>
    <lineage>
        <taxon>Bacteria</taxon>
        <taxon>Pseudomonadati</taxon>
        <taxon>Pseudomonadota</taxon>
        <taxon>Alphaproteobacteria</taxon>
        <taxon>Sphingomonadales</taxon>
        <taxon>Sphingomonadaceae</taxon>
        <taxon>Sphingomonas</taxon>
    </lineage>
</organism>
<sequence>MAAQQLWDDLGGWAPEALAARVAGADRRAREAHAAALADLALHDADRLDDRIRAGLTNQSRALVTGIEASLRRHTLRLLADQMTAARAEHLLRPAEAVPGRLAAAGLLRDPALVAELVARIRQDIVASALPPSPGGPDEPSLLVRLSLAPDAPVARTAAVLLAAESRRRDQFERSEADGAELPADLYARLVWWVAAAMRGEAHDPARDRALAEAATRSLGAHEDGERSDALALRLVAAIDPRPAEIASLLVEAMGDRRLGVFIAILSHTLHLPFDEARALTLEPDGERLWLALRALRLDRGAIARIGLALAEADPRRDVERFADDLDAIVDVPPDAAIAALEPLTLDPRFLAAMRAFDRPLP</sequence>
<name>A0A916T8P1_9SPHN</name>
<dbReference type="EMBL" id="BMIH01000003">
    <property type="protein sequence ID" value="GGB34090.1"/>
    <property type="molecule type" value="Genomic_DNA"/>
</dbReference>
<proteinExistence type="predicted"/>
<dbReference type="AlphaFoldDB" id="A0A916T8P1"/>
<protein>
    <recommendedName>
        <fullName evidence="3">DUF2336 domain-containing protein</fullName>
    </recommendedName>
</protein>
<dbReference type="Proteomes" id="UP000623067">
    <property type="component" value="Unassembled WGS sequence"/>
</dbReference>
<gene>
    <name evidence="1" type="ORF">GCM10011380_24390</name>
</gene>
<reference evidence="1" key="2">
    <citation type="submission" date="2020-09" db="EMBL/GenBank/DDBJ databases">
        <authorList>
            <person name="Sun Q."/>
            <person name="Zhou Y."/>
        </authorList>
    </citation>
    <scope>NUCLEOTIDE SEQUENCE</scope>
    <source>
        <strain evidence="1">CGMCC 1.15330</strain>
    </source>
</reference>
<evidence type="ECO:0000313" key="1">
    <source>
        <dbReference type="EMBL" id="GGB34090.1"/>
    </source>
</evidence>
<dbReference type="RefSeq" id="WP_188659054.1">
    <property type="nucleotide sequence ID" value="NZ_BMIH01000003.1"/>
</dbReference>
<reference evidence="1" key="1">
    <citation type="journal article" date="2014" name="Int. J. Syst. Evol. Microbiol.">
        <title>Complete genome sequence of Corynebacterium casei LMG S-19264T (=DSM 44701T), isolated from a smear-ripened cheese.</title>
        <authorList>
            <consortium name="US DOE Joint Genome Institute (JGI-PGF)"/>
            <person name="Walter F."/>
            <person name="Albersmeier A."/>
            <person name="Kalinowski J."/>
            <person name="Ruckert C."/>
        </authorList>
    </citation>
    <scope>NUCLEOTIDE SEQUENCE</scope>
    <source>
        <strain evidence="1">CGMCC 1.15330</strain>
    </source>
</reference>
<keyword evidence="2" id="KW-1185">Reference proteome</keyword>
<comment type="caution">
    <text evidence="1">The sequence shown here is derived from an EMBL/GenBank/DDBJ whole genome shotgun (WGS) entry which is preliminary data.</text>
</comment>
<evidence type="ECO:0008006" key="3">
    <source>
        <dbReference type="Google" id="ProtNLM"/>
    </source>
</evidence>
<evidence type="ECO:0000313" key="2">
    <source>
        <dbReference type="Proteomes" id="UP000623067"/>
    </source>
</evidence>